<name>A0ABZ2FB96_9MICO</name>
<dbReference type="InterPro" id="IPR023577">
    <property type="entry name" value="CYTH_domain"/>
</dbReference>
<dbReference type="EMBL" id="CP104874">
    <property type="protein sequence ID" value="WWF04059.1"/>
    <property type="molecule type" value="Genomic_DNA"/>
</dbReference>
<evidence type="ECO:0000313" key="4">
    <source>
        <dbReference type="EMBL" id="WWF04059.1"/>
    </source>
</evidence>
<reference evidence="4 5" key="1">
    <citation type="submission" date="2022-09" db="EMBL/GenBank/DDBJ databases">
        <title>Complete genome sequence of Janibacter terrae strain COS04-44, PCL-degrading bacteria isolated from oil spilled coast.</title>
        <authorList>
            <person name="Park H."/>
            <person name="Kim J.Y."/>
            <person name="An S.H."/>
            <person name="Lee C.M."/>
            <person name="Weon H.-Y."/>
        </authorList>
    </citation>
    <scope>NUCLEOTIDE SEQUENCE [LARGE SCALE GENOMIC DNA]</scope>
    <source>
        <strain evidence="4 5">COS04-44</strain>
    </source>
</reference>
<dbReference type="PROSITE" id="PS51708">
    <property type="entry name" value="CHAD"/>
    <property type="match status" value="1"/>
</dbReference>
<dbReference type="RefSeq" id="WP_338537581.1">
    <property type="nucleotide sequence ID" value="NZ_CP104874.1"/>
</dbReference>
<evidence type="ECO:0000259" key="3">
    <source>
        <dbReference type="PROSITE" id="PS51708"/>
    </source>
</evidence>
<dbReference type="PANTHER" id="PTHR39339">
    <property type="entry name" value="SLR1444 PROTEIN"/>
    <property type="match status" value="1"/>
</dbReference>
<dbReference type="Pfam" id="PF01928">
    <property type="entry name" value="CYTH"/>
    <property type="match status" value="1"/>
</dbReference>
<dbReference type="SMART" id="SM01118">
    <property type="entry name" value="CYTH"/>
    <property type="match status" value="1"/>
</dbReference>
<feature type="domain" description="CYTH" evidence="2">
    <location>
        <begin position="9"/>
        <end position="205"/>
    </location>
</feature>
<protein>
    <submittedName>
        <fullName evidence="4">CYTH and CHAD domain-containing protein</fullName>
    </submittedName>
</protein>
<dbReference type="CDD" id="cd07374">
    <property type="entry name" value="CYTH-like_Pase"/>
    <property type="match status" value="1"/>
</dbReference>
<dbReference type="PROSITE" id="PS51707">
    <property type="entry name" value="CYTH"/>
    <property type="match status" value="1"/>
</dbReference>
<gene>
    <name evidence="4" type="ORF">N5P18_10135</name>
</gene>
<dbReference type="Gene3D" id="2.40.320.10">
    <property type="entry name" value="Hypothetical Protein Pfu-838710-001"/>
    <property type="match status" value="1"/>
</dbReference>
<evidence type="ECO:0000256" key="1">
    <source>
        <dbReference type="SAM" id="MobiDB-lite"/>
    </source>
</evidence>
<dbReference type="InterPro" id="IPR007899">
    <property type="entry name" value="CHAD_dom"/>
</dbReference>
<dbReference type="PANTHER" id="PTHR39339:SF1">
    <property type="entry name" value="CHAD DOMAIN-CONTAINING PROTEIN"/>
    <property type="match status" value="1"/>
</dbReference>
<evidence type="ECO:0000313" key="5">
    <source>
        <dbReference type="Proteomes" id="UP001381003"/>
    </source>
</evidence>
<dbReference type="SMART" id="SM00880">
    <property type="entry name" value="CHAD"/>
    <property type="match status" value="1"/>
</dbReference>
<keyword evidence="5" id="KW-1185">Reference proteome</keyword>
<organism evidence="4 5">
    <name type="scientific">Janibacter terrae</name>
    <dbReference type="NCBI Taxonomy" id="103817"/>
    <lineage>
        <taxon>Bacteria</taxon>
        <taxon>Bacillati</taxon>
        <taxon>Actinomycetota</taxon>
        <taxon>Actinomycetes</taxon>
        <taxon>Micrococcales</taxon>
        <taxon>Intrasporangiaceae</taxon>
        <taxon>Janibacter</taxon>
    </lineage>
</organism>
<dbReference type="SUPFAM" id="SSF55154">
    <property type="entry name" value="CYTH-like phosphatases"/>
    <property type="match status" value="1"/>
</dbReference>
<dbReference type="InterPro" id="IPR038186">
    <property type="entry name" value="CHAD_dom_sf"/>
</dbReference>
<evidence type="ECO:0000259" key="2">
    <source>
        <dbReference type="PROSITE" id="PS51707"/>
    </source>
</evidence>
<dbReference type="Gene3D" id="1.40.20.10">
    <property type="entry name" value="CHAD domain"/>
    <property type="match status" value="1"/>
</dbReference>
<dbReference type="Pfam" id="PF05235">
    <property type="entry name" value="CHAD"/>
    <property type="match status" value="1"/>
</dbReference>
<dbReference type="InterPro" id="IPR033469">
    <property type="entry name" value="CYTH-like_dom_sf"/>
</dbReference>
<proteinExistence type="predicted"/>
<accession>A0ABZ2FB96</accession>
<feature type="region of interest" description="Disordered" evidence="1">
    <location>
        <begin position="482"/>
        <end position="501"/>
    </location>
</feature>
<dbReference type="Proteomes" id="UP001381003">
    <property type="component" value="Chromosome"/>
</dbReference>
<sequence length="501" mass="53928">MTGPQPDPAEHVEREVKLEAELDAVLPDLAGVATTGERRVHDLAATYLDTPGLALQRARTTLRRRTGGDDAGWHLKLPREDGARTERHAPLGRTAARVPPELRELVTEVVGAAPLLPVATLLTRRAETDLLDDSGRVVAVLCDDVVLTAPAGEGWRELEVELAPGADAAVLERAVAALVGDARTGISRSTRASKVARALGPLPDPPPPRSPASSAAEVLLDYLRVQVGVVQAREGGVRTHDPDAVHKTRVALRRLRSTLRVYRRLLDREVTDPLREEMRWYAGVLGEVRDIDVVRQHLRAMTTDLPGPRPEAVRARIESTLDEAHESATEQLDEALGSERLDRLAEQLADLAVTPPWRGRARRRARAVLPRLAGQAVRRAEQTAAEAAAATDADDQQRLVHETRKRAKAARYAHEALVPAWGGPADAAAAGWERVTELLGSTQDGVTAASWLARTRSAAAADGEEVAPFDVLAERVAREAAAAQGAGGDALDGARSVPRLR</sequence>
<feature type="domain" description="CHAD" evidence="3">
    <location>
        <begin position="212"/>
        <end position="496"/>
    </location>
</feature>